<feature type="transmembrane region" description="Helical" evidence="7">
    <location>
        <begin position="292"/>
        <end position="314"/>
    </location>
</feature>
<accession>A0A3G8Y942</accession>
<dbReference type="EMBL" id="CP034183">
    <property type="protein sequence ID" value="AZI41879.1"/>
    <property type="molecule type" value="Genomic_DNA"/>
</dbReference>
<dbReference type="InterPro" id="IPR011701">
    <property type="entry name" value="MFS"/>
</dbReference>
<dbReference type="AlphaFoldDB" id="A0A3G8Y942"/>
<keyword evidence="10" id="KW-1185">Reference proteome</keyword>
<evidence type="ECO:0000259" key="8">
    <source>
        <dbReference type="PROSITE" id="PS50850"/>
    </source>
</evidence>
<gene>
    <name evidence="9" type="ORF">EHF33_03200</name>
</gene>
<feature type="transmembrane region" description="Helical" evidence="7">
    <location>
        <begin position="55"/>
        <end position="78"/>
    </location>
</feature>
<evidence type="ECO:0000256" key="3">
    <source>
        <dbReference type="ARBA" id="ARBA00022475"/>
    </source>
</evidence>
<keyword evidence="6 7" id="KW-0472">Membrane</keyword>
<feature type="domain" description="Major facilitator superfamily (MFS) profile" evidence="8">
    <location>
        <begin position="16"/>
        <end position="435"/>
    </location>
</feature>
<evidence type="ECO:0000313" key="10">
    <source>
        <dbReference type="Proteomes" id="UP000276417"/>
    </source>
</evidence>
<feature type="transmembrane region" description="Helical" evidence="7">
    <location>
        <begin position="321"/>
        <end position="338"/>
    </location>
</feature>
<evidence type="ECO:0000256" key="4">
    <source>
        <dbReference type="ARBA" id="ARBA00022692"/>
    </source>
</evidence>
<evidence type="ECO:0000256" key="2">
    <source>
        <dbReference type="ARBA" id="ARBA00022448"/>
    </source>
</evidence>
<feature type="transmembrane region" description="Helical" evidence="7">
    <location>
        <begin position="26"/>
        <end position="49"/>
    </location>
</feature>
<reference evidence="9 10" key="1">
    <citation type="submission" date="2018-11" db="EMBL/GenBank/DDBJ databases">
        <title>Deinococcus shelandsis sp. nov., isolated from South Shetland Islands soil of Antarctica.</title>
        <authorList>
            <person name="Tian J."/>
        </authorList>
    </citation>
    <scope>NUCLEOTIDE SEQUENCE [LARGE SCALE GENOMIC DNA]</scope>
    <source>
        <strain evidence="9 10">S14-83T</strain>
    </source>
</reference>
<dbReference type="CDD" id="cd06173">
    <property type="entry name" value="MFS_MefA_like"/>
    <property type="match status" value="1"/>
</dbReference>
<dbReference type="PROSITE" id="PS50850">
    <property type="entry name" value="MFS"/>
    <property type="match status" value="1"/>
</dbReference>
<evidence type="ECO:0000256" key="5">
    <source>
        <dbReference type="ARBA" id="ARBA00022989"/>
    </source>
</evidence>
<dbReference type="Gene3D" id="1.20.1250.20">
    <property type="entry name" value="MFS general substrate transporter like domains"/>
    <property type="match status" value="1"/>
</dbReference>
<feature type="transmembrane region" description="Helical" evidence="7">
    <location>
        <begin position="194"/>
        <end position="214"/>
    </location>
</feature>
<feature type="transmembrane region" description="Helical" evidence="7">
    <location>
        <begin position="344"/>
        <end position="366"/>
    </location>
</feature>
<evidence type="ECO:0000313" key="9">
    <source>
        <dbReference type="EMBL" id="AZI41879.1"/>
    </source>
</evidence>
<feature type="transmembrane region" description="Helical" evidence="7">
    <location>
        <begin position="387"/>
        <end position="405"/>
    </location>
</feature>
<evidence type="ECO:0000256" key="6">
    <source>
        <dbReference type="ARBA" id="ARBA00023136"/>
    </source>
</evidence>
<protein>
    <submittedName>
        <fullName evidence="9">MFS transporter</fullName>
    </submittedName>
</protein>
<dbReference type="InterPro" id="IPR036259">
    <property type="entry name" value="MFS_trans_sf"/>
</dbReference>
<proteinExistence type="predicted"/>
<dbReference type="GO" id="GO:0005886">
    <property type="term" value="C:plasma membrane"/>
    <property type="evidence" value="ECO:0007669"/>
    <property type="project" value="UniProtKB-SubCell"/>
</dbReference>
<sequence>MITGTPELAPPRGWRTFLTLWASQSLSLLATNVAWFAITIYFTTVVYAADSQRPQLALMVGALGLLTSGPQIVLAPLAGSLTDRYSRRSIMLICDSVSALVALMVTLVVWSGSLNVPLLLLGVLLGRVAAVFHESAFEASYAMLLPESQLARANGLMQTSYSAGAILAPALAALIIAFPQHLSGGLWGLGNGTGLVMVLDTLSFVVAALVLFWLHIPSPQERPAPGAKTDFRADFKLGWHYISRRRPMLLLVLLVGVTNFALAGVNLYETLLARFNLDADFVQRGLSFESGYAIMTTVTGVGTLLGGLIISSWGGLKRNRIFGLLIPLLVQSLAVLTMGLSRSLPLTCAALLIFGLSYPLGGAHSAAIWMSQVPRELQGRVFSVRRVVGQSSIPLGVVVFSVLSARFVPGPVVVVFGVVAVLAIVSALLGKQVRRVEDKTYLDELAAQAR</sequence>
<dbReference type="PANTHER" id="PTHR43266:SF2">
    <property type="entry name" value="MAJOR FACILITATOR SUPERFAMILY (MFS) PROFILE DOMAIN-CONTAINING PROTEIN"/>
    <property type="match status" value="1"/>
</dbReference>
<keyword evidence="2" id="KW-0813">Transport</keyword>
<feature type="transmembrane region" description="Helical" evidence="7">
    <location>
        <begin position="411"/>
        <end position="429"/>
    </location>
</feature>
<dbReference type="OrthoDB" id="9775268at2"/>
<evidence type="ECO:0000256" key="1">
    <source>
        <dbReference type="ARBA" id="ARBA00004651"/>
    </source>
</evidence>
<dbReference type="PANTHER" id="PTHR43266">
    <property type="entry name" value="MACROLIDE-EFFLUX PROTEIN"/>
    <property type="match status" value="1"/>
</dbReference>
<dbReference type="Proteomes" id="UP000276417">
    <property type="component" value="Chromosome 1"/>
</dbReference>
<dbReference type="Pfam" id="PF07690">
    <property type="entry name" value="MFS_1"/>
    <property type="match status" value="1"/>
</dbReference>
<evidence type="ECO:0000256" key="7">
    <source>
        <dbReference type="SAM" id="Phobius"/>
    </source>
</evidence>
<feature type="transmembrane region" description="Helical" evidence="7">
    <location>
        <begin position="248"/>
        <end position="268"/>
    </location>
</feature>
<dbReference type="KEGG" id="dph:EHF33_03200"/>
<organism evidence="9 10">
    <name type="scientific">Deinococcus psychrotolerans</name>
    <dbReference type="NCBI Taxonomy" id="2489213"/>
    <lineage>
        <taxon>Bacteria</taxon>
        <taxon>Thermotogati</taxon>
        <taxon>Deinococcota</taxon>
        <taxon>Deinococci</taxon>
        <taxon>Deinococcales</taxon>
        <taxon>Deinococcaceae</taxon>
        <taxon>Deinococcus</taxon>
    </lineage>
</organism>
<keyword evidence="4 7" id="KW-0812">Transmembrane</keyword>
<name>A0A3G8Y942_9DEIO</name>
<dbReference type="InterPro" id="IPR020846">
    <property type="entry name" value="MFS_dom"/>
</dbReference>
<dbReference type="SUPFAM" id="SSF103473">
    <property type="entry name" value="MFS general substrate transporter"/>
    <property type="match status" value="1"/>
</dbReference>
<comment type="subcellular location">
    <subcellularLocation>
        <location evidence="1">Cell membrane</location>
        <topology evidence="1">Multi-pass membrane protein</topology>
    </subcellularLocation>
</comment>
<keyword evidence="5 7" id="KW-1133">Transmembrane helix</keyword>
<keyword evidence="3" id="KW-1003">Cell membrane</keyword>
<dbReference type="GO" id="GO:0022857">
    <property type="term" value="F:transmembrane transporter activity"/>
    <property type="evidence" value="ECO:0007669"/>
    <property type="project" value="InterPro"/>
</dbReference>
<dbReference type="RefSeq" id="WP_124867829.1">
    <property type="nucleotide sequence ID" value="NZ_CP034183.1"/>
</dbReference>
<feature type="transmembrane region" description="Helical" evidence="7">
    <location>
        <begin position="160"/>
        <end position="182"/>
    </location>
</feature>